<dbReference type="EMBL" id="DACQKT010000027">
    <property type="protein sequence ID" value="HAS6680162.1"/>
    <property type="molecule type" value="Genomic_DNA"/>
</dbReference>
<accession>A0A8H9K5E4</accession>
<evidence type="ECO:0000313" key="2">
    <source>
        <dbReference type="EMBL" id="HAS6680162.1"/>
    </source>
</evidence>
<reference evidence="2" key="2">
    <citation type="submission" date="2019-12" db="EMBL/GenBank/DDBJ databases">
        <authorList>
            <consortium name="NCBI Pathogen Detection Project"/>
        </authorList>
    </citation>
    <scope>NUCLEOTIDE SEQUENCE</scope>
    <source>
        <strain evidence="2">1930</strain>
    </source>
</reference>
<gene>
    <name evidence="2" type="ORF">I7278_25620</name>
</gene>
<evidence type="ECO:0000256" key="1">
    <source>
        <dbReference type="SAM" id="MobiDB-lite"/>
    </source>
</evidence>
<dbReference type="Proteomes" id="UP000856022">
    <property type="component" value="Unassembled WGS sequence"/>
</dbReference>
<feature type="region of interest" description="Disordered" evidence="1">
    <location>
        <begin position="91"/>
        <end position="113"/>
    </location>
</feature>
<reference evidence="2" key="1">
    <citation type="journal article" date="2018" name="Genome Biol.">
        <title>SKESA: strategic k-mer extension for scrupulous assemblies.</title>
        <authorList>
            <person name="Souvorov A."/>
            <person name="Agarwala R."/>
            <person name="Lipman D.J."/>
        </authorList>
    </citation>
    <scope>NUCLEOTIDE SEQUENCE</scope>
    <source>
        <strain evidence="2">1930</strain>
    </source>
</reference>
<proteinExistence type="predicted"/>
<sequence length="113" mass="13180">MTKRIMATKTGEFMYDDGQESDAFKSAFQSAVYASYDEYMADIYWMSKNEDFRFALVYETASRFPRRHPEERQQVLINKIHAQRRYQEHLEKGGTAFDTGGSLSGLLNKKAHH</sequence>
<organism evidence="2">
    <name type="scientific">Vibrio parahaemolyticus</name>
    <dbReference type="NCBI Taxonomy" id="670"/>
    <lineage>
        <taxon>Bacteria</taxon>
        <taxon>Pseudomonadati</taxon>
        <taxon>Pseudomonadota</taxon>
        <taxon>Gammaproteobacteria</taxon>
        <taxon>Vibrionales</taxon>
        <taxon>Vibrionaceae</taxon>
        <taxon>Vibrio</taxon>
    </lineage>
</organism>
<name>A0A8H9K5E4_VIBPH</name>
<protein>
    <submittedName>
        <fullName evidence="2">Uncharacterized protein</fullName>
    </submittedName>
</protein>
<comment type="caution">
    <text evidence="2">The sequence shown here is derived from an EMBL/GenBank/DDBJ whole genome shotgun (WGS) entry which is preliminary data.</text>
</comment>
<dbReference type="AlphaFoldDB" id="A0A8H9K5E4"/>
<dbReference type="RefSeq" id="WP_024700502.1">
    <property type="nucleotide sequence ID" value="NZ_CP047992.1"/>
</dbReference>